<name>A0A9X3SCU5_9ACTN</name>
<comment type="similarity">
    <text evidence="7">Belongs to the binding-protein-dependent transport system permease family.</text>
</comment>
<evidence type="ECO:0000256" key="7">
    <source>
        <dbReference type="RuleBase" id="RU363032"/>
    </source>
</evidence>
<comment type="caution">
    <text evidence="9">The sequence shown here is derived from an EMBL/GenBank/DDBJ whole genome shotgun (WGS) entry which is preliminary data.</text>
</comment>
<feature type="transmembrane region" description="Helical" evidence="7">
    <location>
        <begin position="12"/>
        <end position="30"/>
    </location>
</feature>
<evidence type="ECO:0000256" key="3">
    <source>
        <dbReference type="ARBA" id="ARBA00022475"/>
    </source>
</evidence>
<dbReference type="SUPFAM" id="SSF161098">
    <property type="entry name" value="MetI-like"/>
    <property type="match status" value="1"/>
</dbReference>
<sequence length="258" mass="28011">MKPRIPYAAQPWVGVLAVLVLIELVVRVGLLPSRYFPPMTETFAALVGQLGESGYWTAIAHTLEGWAIGLGIAIVIAVPLGLALGFNDYLYRAARPIIEFLRPVPSVALIPLAILIYGTGLQSKVFLVAFASVWPLLIQTIYGARDLDPIQLETARSFRISRRDRVLRVTLMGAVPYIATGLRISSATALILAITAELIIGSAGLGREINIARQGGANDLMYALIITTGLIGWGLNTLFSRGERRVLHWHPSHRAVVA</sequence>
<accession>A0A9X3SCU5</accession>
<evidence type="ECO:0000256" key="1">
    <source>
        <dbReference type="ARBA" id="ARBA00004651"/>
    </source>
</evidence>
<evidence type="ECO:0000313" key="9">
    <source>
        <dbReference type="EMBL" id="MDA0182915.1"/>
    </source>
</evidence>
<keyword evidence="2 7" id="KW-0813">Transport</keyword>
<comment type="subcellular location">
    <subcellularLocation>
        <location evidence="1 7">Cell membrane</location>
        <topology evidence="1 7">Multi-pass membrane protein</topology>
    </subcellularLocation>
</comment>
<reference evidence="9" key="1">
    <citation type="submission" date="2022-10" db="EMBL/GenBank/DDBJ databases">
        <title>The WGS of Solirubrobacter phytolaccae KCTC 29190.</title>
        <authorList>
            <person name="Jiang Z."/>
        </authorList>
    </citation>
    <scope>NUCLEOTIDE SEQUENCE</scope>
    <source>
        <strain evidence="9">KCTC 29190</strain>
    </source>
</reference>
<feature type="transmembrane region" description="Helical" evidence="7">
    <location>
        <begin position="100"/>
        <end position="119"/>
    </location>
</feature>
<dbReference type="InterPro" id="IPR035906">
    <property type="entry name" value="MetI-like_sf"/>
</dbReference>
<feature type="transmembrane region" description="Helical" evidence="7">
    <location>
        <begin position="220"/>
        <end position="239"/>
    </location>
</feature>
<dbReference type="GO" id="GO:0005886">
    <property type="term" value="C:plasma membrane"/>
    <property type="evidence" value="ECO:0007669"/>
    <property type="project" value="UniProtKB-SubCell"/>
</dbReference>
<feature type="transmembrane region" description="Helical" evidence="7">
    <location>
        <begin position="66"/>
        <end position="88"/>
    </location>
</feature>
<feature type="domain" description="ABC transmembrane type-1" evidence="8">
    <location>
        <begin position="59"/>
        <end position="239"/>
    </location>
</feature>
<dbReference type="PANTHER" id="PTHR30151:SF38">
    <property type="entry name" value="ALIPHATIC SULFONATES TRANSPORT PERMEASE PROTEIN SSUC-RELATED"/>
    <property type="match status" value="1"/>
</dbReference>
<dbReference type="EMBL" id="JAPDDP010000043">
    <property type="protein sequence ID" value="MDA0182915.1"/>
    <property type="molecule type" value="Genomic_DNA"/>
</dbReference>
<dbReference type="Proteomes" id="UP001147653">
    <property type="component" value="Unassembled WGS sequence"/>
</dbReference>
<dbReference type="RefSeq" id="WP_270027300.1">
    <property type="nucleotide sequence ID" value="NZ_JAPDDP010000043.1"/>
</dbReference>
<dbReference type="AlphaFoldDB" id="A0A9X3SCU5"/>
<evidence type="ECO:0000256" key="2">
    <source>
        <dbReference type="ARBA" id="ARBA00022448"/>
    </source>
</evidence>
<keyword evidence="6 7" id="KW-0472">Membrane</keyword>
<dbReference type="Gene3D" id="1.10.3720.10">
    <property type="entry name" value="MetI-like"/>
    <property type="match status" value="1"/>
</dbReference>
<keyword evidence="5 7" id="KW-1133">Transmembrane helix</keyword>
<keyword evidence="4 7" id="KW-0812">Transmembrane</keyword>
<dbReference type="PROSITE" id="PS50928">
    <property type="entry name" value="ABC_TM1"/>
    <property type="match status" value="1"/>
</dbReference>
<gene>
    <name evidence="9" type="ORF">OJ997_21565</name>
</gene>
<dbReference type="InterPro" id="IPR000515">
    <property type="entry name" value="MetI-like"/>
</dbReference>
<feature type="transmembrane region" description="Helical" evidence="7">
    <location>
        <begin position="125"/>
        <end position="144"/>
    </location>
</feature>
<dbReference type="Pfam" id="PF00528">
    <property type="entry name" value="BPD_transp_1"/>
    <property type="match status" value="1"/>
</dbReference>
<organism evidence="9 10">
    <name type="scientific">Solirubrobacter phytolaccae</name>
    <dbReference type="NCBI Taxonomy" id="1404360"/>
    <lineage>
        <taxon>Bacteria</taxon>
        <taxon>Bacillati</taxon>
        <taxon>Actinomycetota</taxon>
        <taxon>Thermoleophilia</taxon>
        <taxon>Solirubrobacterales</taxon>
        <taxon>Solirubrobacteraceae</taxon>
        <taxon>Solirubrobacter</taxon>
    </lineage>
</organism>
<keyword evidence="3" id="KW-1003">Cell membrane</keyword>
<keyword evidence="10" id="KW-1185">Reference proteome</keyword>
<evidence type="ECO:0000313" key="10">
    <source>
        <dbReference type="Proteomes" id="UP001147653"/>
    </source>
</evidence>
<evidence type="ECO:0000259" key="8">
    <source>
        <dbReference type="PROSITE" id="PS50928"/>
    </source>
</evidence>
<protein>
    <submittedName>
        <fullName evidence="9">ABC transporter permease</fullName>
    </submittedName>
</protein>
<dbReference type="PANTHER" id="PTHR30151">
    <property type="entry name" value="ALKANE SULFONATE ABC TRANSPORTER-RELATED, MEMBRANE SUBUNIT"/>
    <property type="match status" value="1"/>
</dbReference>
<evidence type="ECO:0000256" key="5">
    <source>
        <dbReference type="ARBA" id="ARBA00022989"/>
    </source>
</evidence>
<dbReference type="CDD" id="cd06261">
    <property type="entry name" value="TM_PBP2"/>
    <property type="match status" value="1"/>
</dbReference>
<dbReference type="GO" id="GO:0055085">
    <property type="term" value="P:transmembrane transport"/>
    <property type="evidence" value="ECO:0007669"/>
    <property type="project" value="InterPro"/>
</dbReference>
<feature type="transmembrane region" description="Helical" evidence="7">
    <location>
        <begin position="165"/>
        <end position="184"/>
    </location>
</feature>
<evidence type="ECO:0000256" key="4">
    <source>
        <dbReference type="ARBA" id="ARBA00022692"/>
    </source>
</evidence>
<proteinExistence type="inferred from homology"/>
<evidence type="ECO:0000256" key="6">
    <source>
        <dbReference type="ARBA" id="ARBA00023136"/>
    </source>
</evidence>